<evidence type="ECO:0000313" key="5">
    <source>
        <dbReference type="Proteomes" id="UP001355207"/>
    </source>
</evidence>
<dbReference type="Gene3D" id="3.40.50.720">
    <property type="entry name" value="NAD(P)-binding Rossmann-like Domain"/>
    <property type="match status" value="1"/>
</dbReference>
<dbReference type="EMBL" id="CP144106">
    <property type="protein sequence ID" value="WWC91514.1"/>
    <property type="molecule type" value="Genomic_DNA"/>
</dbReference>
<feature type="domain" description="NmrA-like" evidence="3">
    <location>
        <begin position="2"/>
        <end position="240"/>
    </location>
</feature>
<organism evidence="4 5">
    <name type="scientific">Kwoniella dendrophila CBS 6074</name>
    <dbReference type="NCBI Taxonomy" id="1295534"/>
    <lineage>
        <taxon>Eukaryota</taxon>
        <taxon>Fungi</taxon>
        <taxon>Dikarya</taxon>
        <taxon>Basidiomycota</taxon>
        <taxon>Agaricomycotina</taxon>
        <taxon>Tremellomycetes</taxon>
        <taxon>Tremellales</taxon>
        <taxon>Cryptococcaceae</taxon>
        <taxon>Kwoniella</taxon>
    </lineage>
</organism>
<evidence type="ECO:0000256" key="2">
    <source>
        <dbReference type="ARBA" id="ARBA00023002"/>
    </source>
</evidence>
<dbReference type="InterPro" id="IPR036291">
    <property type="entry name" value="NAD(P)-bd_dom_sf"/>
</dbReference>
<dbReference type="InterPro" id="IPR008030">
    <property type="entry name" value="NmrA-like"/>
</dbReference>
<dbReference type="CDD" id="cd05259">
    <property type="entry name" value="PCBER_SDR_a"/>
    <property type="match status" value="1"/>
</dbReference>
<dbReference type="RefSeq" id="XP_066078276.1">
    <property type="nucleotide sequence ID" value="XM_066222179.1"/>
</dbReference>
<dbReference type="Proteomes" id="UP001355207">
    <property type="component" value="Chromosome 9"/>
</dbReference>
<gene>
    <name evidence="4" type="ORF">L201_006460</name>
</gene>
<evidence type="ECO:0000256" key="1">
    <source>
        <dbReference type="ARBA" id="ARBA00022857"/>
    </source>
</evidence>
<keyword evidence="2" id="KW-0560">Oxidoreductase</keyword>
<evidence type="ECO:0000313" key="4">
    <source>
        <dbReference type="EMBL" id="WWC91514.1"/>
    </source>
</evidence>
<dbReference type="AlphaFoldDB" id="A0AAX4K2A8"/>
<keyword evidence="5" id="KW-1185">Reference proteome</keyword>
<dbReference type="InterPro" id="IPR051609">
    <property type="entry name" value="NmrA/Isoflavone_reductase-like"/>
</dbReference>
<dbReference type="Gene3D" id="3.90.25.10">
    <property type="entry name" value="UDP-galactose 4-epimerase, domain 1"/>
    <property type="match status" value="1"/>
</dbReference>
<keyword evidence="1" id="KW-0521">NADP</keyword>
<evidence type="ECO:0000259" key="3">
    <source>
        <dbReference type="Pfam" id="PF05368"/>
    </source>
</evidence>
<dbReference type="GO" id="GO:0016491">
    <property type="term" value="F:oxidoreductase activity"/>
    <property type="evidence" value="ECO:0007669"/>
    <property type="project" value="UniProtKB-KW"/>
</dbReference>
<dbReference type="SUPFAM" id="SSF51735">
    <property type="entry name" value="NAD(P)-binding Rossmann-fold domains"/>
    <property type="match status" value="1"/>
</dbReference>
<dbReference type="PANTHER" id="PTHR47706:SF6">
    <property type="entry name" value="NMRA-LIKE FAMILY PROTEIN (AFU_ORTHOLOGUE AFUA_6G00280)"/>
    <property type="match status" value="1"/>
</dbReference>
<reference evidence="4 5" key="1">
    <citation type="submission" date="2024-01" db="EMBL/GenBank/DDBJ databases">
        <title>Comparative genomics of Cryptococcus and Kwoniella reveals pathogenesis evolution and contrasting modes of karyotype evolution via chromosome fusion or intercentromeric recombination.</title>
        <authorList>
            <person name="Coelho M.A."/>
            <person name="David-Palma M."/>
            <person name="Shea T."/>
            <person name="Bowers K."/>
            <person name="McGinley-Smith S."/>
            <person name="Mohammad A.W."/>
            <person name="Gnirke A."/>
            <person name="Yurkov A.M."/>
            <person name="Nowrousian M."/>
            <person name="Sun S."/>
            <person name="Cuomo C.A."/>
            <person name="Heitman J."/>
        </authorList>
    </citation>
    <scope>NUCLEOTIDE SEQUENCE [LARGE SCALE GENOMIC DNA]</scope>
    <source>
        <strain evidence="4 5">CBS 6074</strain>
    </source>
</reference>
<accession>A0AAX4K2A8</accession>
<protein>
    <recommendedName>
        <fullName evidence="3">NmrA-like domain-containing protein</fullName>
    </recommendedName>
</protein>
<dbReference type="PANTHER" id="PTHR47706">
    <property type="entry name" value="NMRA-LIKE FAMILY PROTEIN"/>
    <property type="match status" value="1"/>
</dbReference>
<dbReference type="GeneID" id="91097129"/>
<sequence length="297" mass="32956">MTRSILVIGAGELGLQLIKAITSHPSKPIVSVLLRDSSKTDLSKYPVKVIRGDITASIDGISNLLKGYDIVISATGFSGGSGSQINLAKAALKAKIPHYFPWQFGVNYDLIGRGSSQPLFDEQLDVRDLLRSQNKTKWTIISTGLFTSFLFDKSFHVVDFESKRKDKIAIIKALGNWNNKLTITSAEEIGYLTSRIVFDEEENPPEGVVFIASDTITFEDVAKQVEKVGWSVEKQITTVDQLQDRLNKNSDDQGAKYGMIWARNVGVSWSLDDTWNGKNGVETESLDQWVNKNLARP</sequence>
<dbReference type="Pfam" id="PF05368">
    <property type="entry name" value="NmrA"/>
    <property type="match status" value="1"/>
</dbReference>
<dbReference type="InterPro" id="IPR045312">
    <property type="entry name" value="PCBER-like"/>
</dbReference>
<proteinExistence type="predicted"/>
<name>A0AAX4K2A8_9TREE</name>